<protein>
    <submittedName>
        <fullName evidence="1">Uncharacterized protein</fullName>
    </submittedName>
</protein>
<evidence type="ECO:0000313" key="2">
    <source>
        <dbReference type="Proteomes" id="UP000650466"/>
    </source>
</evidence>
<dbReference type="AlphaFoldDB" id="A0A926QLB9"/>
<sequence length="102" mass="11518">MSIASKKKASHKVLIMLKDHDALGRVYVELQGKLSSKELMVEALQRLQDGLIYADEECTELIDGEYIEISSKKGASRKEDDFVFLIDRTLAEDYIVAAKIIK</sequence>
<proteinExistence type="predicted"/>
<gene>
    <name evidence="1" type="ORF">ICC18_20085</name>
</gene>
<name>A0A926QLB9_9BACL</name>
<keyword evidence="2" id="KW-1185">Reference proteome</keyword>
<evidence type="ECO:0000313" key="1">
    <source>
        <dbReference type="EMBL" id="MBD0382422.1"/>
    </source>
</evidence>
<reference evidence="1" key="1">
    <citation type="submission" date="2020-09" db="EMBL/GenBank/DDBJ databases">
        <title>Draft Genome Sequence of Paenibacillus sp. WST5.</title>
        <authorList>
            <person name="Bao Z."/>
        </authorList>
    </citation>
    <scope>NUCLEOTIDE SEQUENCE</scope>
    <source>
        <strain evidence="1">WST5</strain>
    </source>
</reference>
<comment type="caution">
    <text evidence="1">The sequence shown here is derived from an EMBL/GenBank/DDBJ whole genome shotgun (WGS) entry which is preliminary data.</text>
</comment>
<organism evidence="1 2">
    <name type="scientific">Paenibacillus sedimenti</name>
    <dbReference type="NCBI Taxonomy" id="2770274"/>
    <lineage>
        <taxon>Bacteria</taxon>
        <taxon>Bacillati</taxon>
        <taxon>Bacillota</taxon>
        <taxon>Bacilli</taxon>
        <taxon>Bacillales</taxon>
        <taxon>Paenibacillaceae</taxon>
        <taxon>Paenibacillus</taxon>
    </lineage>
</organism>
<dbReference type="Proteomes" id="UP000650466">
    <property type="component" value="Unassembled WGS sequence"/>
</dbReference>
<accession>A0A926QLB9</accession>
<dbReference type="EMBL" id="JACVVD010000007">
    <property type="protein sequence ID" value="MBD0382422.1"/>
    <property type="molecule type" value="Genomic_DNA"/>
</dbReference>
<dbReference type="RefSeq" id="WP_188176205.1">
    <property type="nucleotide sequence ID" value="NZ_JACVVD010000007.1"/>
</dbReference>